<dbReference type="SUPFAM" id="SSF54427">
    <property type="entry name" value="NTF2-like"/>
    <property type="match status" value="1"/>
</dbReference>
<dbReference type="Proteomes" id="UP001163947">
    <property type="component" value="Chromosome"/>
</dbReference>
<reference evidence="3" key="1">
    <citation type="submission" date="2022-09" db="EMBL/GenBank/DDBJ databases">
        <title>The genome sequence of Rhodococcus aetherivorans N1.</title>
        <authorList>
            <person name="Jiang W."/>
        </authorList>
    </citation>
    <scope>NUCLEOTIDE SEQUENCE</scope>
    <source>
        <strain evidence="3">N1</strain>
    </source>
</reference>
<protein>
    <submittedName>
        <fullName evidence="3">Nuclear transport factor 2 family protein</fullName>
    </submittedName>
</protein>
<dbReference type="InterPro" id="IPR032710">
    <property type="entry name" value="NTF2-like_dom_sf"/>
</dbReference>
<dbReference type="Gene3D" id="3.10.450.50">
    <property type="match status" value="1"/>
</dbReference>
<feature type="region of interest" description="Disordered" evidence="1">
    <location>
        <begin position="153"/>
        <end position="180"/>
    </location>
</feature>
<dbReference type="InterPro" id="IPR037401">
    <property type="entry name" value="SnoaL-like"/>
</dbReference>
<dbReference type="Pfam" id="PF13577">
    <property type="entry name" value="SnoaL_4"/>
    <property type="match status" value="1"/>
</dbReference>
<gene>
    <name evidence="3" type="ORF">OCS65_03385</name>
</gene>
<sequence length="180" mass="20055">MEGHDMLDGRDRHPRRTEDVLEIRELATRYALAVDDHDMETLAALYTPDAAFHGLSESLWGRDAIITYVRAALDGYDGVSVHTPHPGTVDFTDEDTAQGIVPCHVEFAQAGVQSILALRYHDRYMRRAGRWYFGERRLEVRYATPTATYGTVLTAGAAPDPPSPAQQDGRLRPSPSPTFD</sequence>
<accession>A0AA46SAF9</accession>
<evidence type="ECO:0000313" key="3">
    <source>
        <dbReference type="EMBL" id="UYF94835.1"/>
    </source>
</evidence>
<dbReference type="CDD" id="cd00531">
    <property type="entry name" value="NTF2_like"/>
    <property type="match status" value="1"/>
</dbReference>
<feature type="domain" description="SnoaL-like" evidence="2">
    <location>
        <begin position="15"/>
        <end position="137"/>
    </location>
</feature>
<evidence type="ECO:0000256" key="1">
    <source>
        <dbReference type="SAM" id="MobiDB-lite"/>
    </source>
</evidence>
<evidence type="ECO:0000259" key="2">
    <source>
        <dbReference type="Pfam" id="PF13577"/>
    </source>
</evidence>
<dbReference type="EMBL" id="CP106982">
    <property type="protein sequence ID" value="UYF94835.1"/>
    <property type="molecule type" value="Genomic_DNA"/>
</dbReference>
<name>A0AA46SAF9_9NOCA</name>
<dbReference type="AlphaFoldDB" id="A0AA46SAF9"/>
<proteinExistence type="predicted"/>
<evidence type="ECO:0000313" key="4">
    <source>
        <dbReference type="Proteomes" id="UP001163947"/>
    </source>
</evidence>
<organism evidence="3 4">
    <name type="scientific">Rhodococcus aetherivorans</name>
    <dbReference type="NCBI Taxonomy" id="191292"/>
    <lineage>
        <taxon>Bacteria</taxon>
        <taxon>Bacillati</taxon>
        <taxon>Actinomycetota</taxon>
        <taxon>Actinomycetes</taxon>
        <taxon>Mycobacteriales</taxon>
        <taxon>Nocardiaceae</taxon>
        <taxon>Rhodococcus</taxon>
    </lineage>
</organism>
<dbReference type="GeneID" id="83619428"/>
<dbReference type="RefSeq" id="WP_263508788.1">
    <property type="nucleotide sequence ID" value="NZ_CP106982.1"/>
</dbReference>